<evidence type="ECO:0000256" key="2">
    <source>
        <dbReference type="ARBA" id="ARBA00023125"/>
    </source>
</evidence>
<dbReference type="Proteomes" id="UP000095401">
    <property type="component" value="Chromosome"/>
</dbReference>
<keyword evidence="6" id="KW-1185">Reference proteome</keyword>
<dbReference type="InterPro" id="IPR050207">
    <property type="entry name" value="Trans_regulatory_Fis"/>
</dbReference>
<protein>
    <recommendedName>
        <fullName evidence="3">Putative Fis-like DNA-binding protein</fullName>
    </recommendedName>
</protein>
<comment type="similarity">
    <text evidence="1">Belongs to the transcriptional regulatory Fis family.</text>
</comment>
<evidence type="ECO:0000256" key="1">
    <source>
        <dbReference type="ARBA" id="ARBA00008559"/>
    </source>
</evidence>
<feature type="domain" description="DNA binding HTH" evidence="4">
    <location>
        <begin position="42"/>
        <end position="79"/>
    </location>
</feature>
<dbReference type="AlphaFoldDB" id="A0A1D8ISN4"/>
<accession>A0A1D8ISN4</accession>
<organism evidence="5 6">
    <name type="scientific">Acidihalobacter yilgarnensis</name>
    <dbReference type="NCBI Taxonomy" id="2819280"/>
    <lineage>
        <taxon>Bacteria</taxon>
        <taxon>Pseudomonadati</taxon>
        <taxon>Pseudomonadota</taxon>
        <taxon>Gammaproteobacteria</taxon>
        <taxon>Chromatiales</taxon>
        <taxon>Ectothiorhodospiraceae</taxon>
        <taxon>Acidihalobacter</taxon>
    </lineage>
</organism>
<keyword evidence="2" id="KW-0238">DNA-binding</keyword>
<reference evidence="6" key="1">
    <citation type="submission" date="2016-09" db="EMBL/GenBank/DDBJ databases">
        <title>Acidihalobacter prosperus F5.</title>
        <authorList>
            <person name="Khaleque H.N."/>
            <person name="Ramsay J.P."/>
            <person name="Kaksonen A.H."/>
            <person name="Boxall N.J."/>
            <person name="Watkin E.L.J."/>
        </authorList>
    </citation>
    <scope>NUCLEOTIDE SEQUENCE [LARGE SCALE GENOMIC DNA]</scope>
    <source>
        <strain evidence="6">F5</strain>
    </source>
</reference>
<dbReference type="PANTHER" id="PTHR47918:SF1">
    <property type="entry name" value="DNA-BINDING PROTEIN FIS"/>
    <property type="match status" value="1"/>
</dbReference>
<dbReference type="InterPro" id="IPR002197">
    <property type="entry name" value="HTH_Fis"/>
</dbReference>
<dbReference type="SUPFAM" id="SSF46689">
    <property type="entry name" value="Homeodomain-like"/>
    <property type="match status" value="1"/>
</dbReference>
<dbReference type="GO" id="GO:0043565">
    <property type="term" value="F:sequence-specific DNA binding"/>
    <property type="evidence" value="ECO:0007669"/>
    <property type="project" value="InterPro"/>
</dbReference>
<dbReference type="PRINTS" id="PR01591">
    <property type="entry name" value="DNABINDNGFIS"/>
</dbReference>
<dbReference type="PANTHER" id="PTHR47918">
    <property type="entry name" value="DNA-BINDING PROTEIN FIS"/>
    <property type="match status" value="1"/>
</dbReference>
<evidence type="ECO:0000313" key="5">
    <source>
        <dbReference type="EMBL" id="AOU99486.1"/>
    </source>
</evidence>
<evidence type="ECO:0000256" key="3">
    <source>
        <dbReference type="ARBA" id="ARBA00029540"/>
    </source>
</evidence>
<sequence>MTCRHGRCACAPPLSDAVRISLEHYFQALDGHEPSDLYRLVLAEVERPLLEAVLIQCRGNQCRAASYLGISRGTLRKKLLDHGLN</sequence>
<dbReference type="Pfam" id="PF02954">
    <property type="entry name" value="HTH_8"/>
    <property type="match status" value="1"/>
</dbReference>
<dbReference type="EMBL" id="CP017415">
    <property type="protein sequence ID" value="AOU99486.1"/>
    <property type="molecule type" value="Genomic_DNA"/>
</dbReference>
<dbReference type="Gene3D" id="1.10.10.60">
    <property type="entry name" value="Homeodomain-like"/>
    <property type="match status" value="1"/>
</dbReference>
<dbReference type="KEGG" id="aprs:BI364_02515"/>
<dbReference type="InterPro" id="IPR005412">
    <property type="entry name" value="Fis_DNA-bd"/>
</dbReference>
<dbReference type="PRINTS" id="PR01590">
    <property type="entry name" value="HTHFIS"/>
</dbReference>
<name>A0A1D8ISN4_9GAMM</name>
<dbReference type="InterPro" id="IPR009057">
    <property type="entry name" value="Homeodomain-like_sf"/>
</dbReference>
<dbReference type="PIRSF" id="PIRSF002097">
    <property type="entry name" value="DNA-binding_Fis"/>
    <property type="match status" value="1"/>
</dbReference>
<dbReference type="GO" id="GO:0006355">
    <property type="term" value="P:regulation of DNA-templated transcription"/>
    <property type="evidence" value="ECO:0007669"/>
    <property type="project" value="InterPro"/>
</dbReference>
<proteinExistence type="inferred from homology"/>
<gene>
    <name evidence="5" type="ORF">BI364_02515</name>
</gene>
<evidence type="ECO:0000259" key="4">
    <source>
        <dbReference type="Pfam" id="PF02954"/>
    </source>
</evidence>
<evidence type="ECO:0000313" key="6">
    <source>
        <dbReference type="Proteomes" id="UP000095401"/>
    </source>
</evidence>